<keyword evidence="3" id="KW-1185">Reference proteome</keyword>
<gene>
    <name evidence="2" type="ORF">ACFQ4R_00015</name>
</gene>
<accession>A0ABW4BJS6</accession>
<feature type="transmembrane region" description="Helical" evidence="1">
    <location>
        <begin position="73"/>
        <end position="96"/>
    </location>
</feature>
<feature type="transmembrane region" description="Helical" evidence="1">
    <location>
        <begin position="246"/>
        <end position="263"/>
    </location>
</feature>
<comment type="caution">
    <text evidence="2">The sequence shown here is derived from an EMBL/GenBank/DDBJ whole genome shotgun (WGS) entry which is preliminary data.</text>
</comment>
<keyword evidence="1" id="KW-0812">Transmembrane</keyword>
<organism evidence="2 3">
    <name type="scientific">Lapidilactobacillus gannanensis</name>
    <dbReference type="NCBI Taxonomy" id="2486002"/>
    <lineage>
        <taxon>Bacteria</taxon>
        <taxon>Bacillati</taxon>
        <taxon>Bacillota</taxon>
        <taxon>Bacilli</taxon>
        <taxon>Lactobacillales</taxon>
        <taxon>Lactobacillaceae</taxon>
        <taxon>Lapidilactobacillus</taxon>
    </lineage>
</organism>
<feature type="transmembrane region" description="Helical" evidence="1">
    <location>
        <begin position="502"/>
        <end position="523"/>
    </location>
</feature>
<feature type="transmembrane region" description="Helical" evidence="1">
    <location>
        <begin position="187"/>
        <end position="207"/>
    </location>
</feature>
<name>A0ABW4BJS6_9LACO</name>
<feature type="transmembrane region" description="Helical" evidence="1">
    <location>
        <begin position="43"/>
        <end position="61"/>
    </location>
</feature>
<evidence type="ECO:0000313" key="3">
    <source>
        <dbReference type="Proteomes" id="UP001597191"/>
    </source>
</evidence>
<feature type="transmembrane region" description="Helical" evidence="1">
    <location>
        <begin position="347"/>
        <end position="365"/>
    </location>
</feature>
<evidence type="ECO:0000313" key="2">
    <source>
        <dbReference type="EMBL" id="MFD1410021.1"/>
    </source>
</evidence>
<feature type="transmembrane region" description="Helical" evidence="1">
    <location>
        <begin position="402"/>
        <end position="422"/>
    </location>
</feature>
<keyword evidence="1" id="KW-0472">Membrane</keyword>
<feature type="transmembrane region" description="Helical" evidence="1">
    <location>
        <begin position="428"/>
        <end position="448"/>
    </location>
</feature>
<proteinExistence type="predicted"/>
<protein>
    <submittedName>
        <fullName evidence="2">ABC transporter</fullName>
    </submittedName>
</protein>
<evidence type="ECO:0000256" key="1">
    <source>
        <dbReference type="SAM" id="Phobius"/>
    </source>
</evidence>
<keyword evidence="1" id="KW-1133">Transmembrane helix</keyword>
<sequence>MNKQQLRALMAVDLRLANPQVTDRYRKKGKTGTALTKKLTNQFVYNTIIFIFIYGMTMFMLDFSKMPGMFTFYVGLFVLLGISQSISSIYNVFFAGKDLASYLPLPFRQKEIFFSKTLIVFLNVIPFTLPLLLLFFFTGWRVGIFIPLAIILALVVFLLVMLLVFMICSLIVFGLTKTKLFKRHKNAVMSGLMAITMIIAVGGILLMNGQNNYAGTGANFDRAPIALFLPLYQIFKTPFSLASGEGWLGLIALLSLFSALLKYQVLPHLSEQLTQVNTTEVNSANSRKNKRIRRTKLVPILDAYNWQLLKEPNLLLQVLSSSIMMPLIFILTFAMNGSQFNFAKLTPKWLGVFFVAGLVFSAMTVNQTSLAGNLISLDRENFEFITSLPISLKRYLQRKFRLGFLLELAINILMLLIAAIAFKLPLVLLVALLAGVAWGTYLMCLHYFQRDYRLRLTNWTSITQLFNRGGGNLALIAMMFSSIIIGAIIITIYSMAIAFSHLAILANSIAAIVVIGGSIWACYHYQKKFWHLFE</sequence>
<reference evidence="3" key="1">
    <citation type="journal article" date="2019" name="Int. J. Syst. Evol. Microbiol.">
        <title>The Global Catalogue of Microorganisms (GCM) 10K type strain sequencing project: providing services to taxonomists for standard genome sequencing and annotation.</title>
        <authorList>
            <consortium name="The Broad Institute Genomics Platform"/>
            <consortium name="The Broad Institute Genome Sequencing Center for Infectious Disease"/>
            <person name="Wu L."/>
            <person name="Ma J."/>
        </authorList>
    </citation>
    <scope>NUCLEOTIDE SEQUENCE [LARGE SCALE GENOMIC DNA]</scope>
    <source>
        <strain evidence="3">CCM 8937</strain>
    </source>
</reference>
<feature type="transmembrane region" description="Helical" evidence="1">
    <location>
        <begin position="117"/>
        <end position="138"/>
    </location>
</feature>
<feature type="transmembrane region" description="Helical" evidence="1">
    <location>
        <begin position="469"/>
        <end position="496"/>
    </location>
</feature>
<feature type="transmembrane region" description="Helical" evidence="1">
    <location>
        <begin position="144"/>
        <end position="175"/>
    </location>
</feature>
<dbReference type="RefSeq" id="WP_125650693.1">
    <property type="nucleotide sequence ID" value="NZ_JBHTOH010000002.1"/>
</dbReference>
<dbReference type="Proteomes" id="UP001597191">
    <property type="component" value="Unassembled WGS sequence"/>
</dbReference>
<feature type="transmembrane region" description="Helical" evidence="1">
    <location>
        <begin position="314"/>
        <end position="335"/>
    </location>
</feature>
<dbReference type="EMBL" id="JBHTOH010000002">
    <property type="protein sequence ID" value="MFD1410021.1"/>
    <property type="molecule type" value="Genomic_DNA"/>
</dbReference>